<sequence>MEDIRSMDLTDVVVFNSNGTEQDSSRDQKWGVIEVVEKEGDLLWATKVDRANGAKYDGNPLSRGGSKEDGKGSRTFFPKLKDSYHKGKEKRYGSMFAIQDRHLMENEKRKRVKLLRRAKKKNFNNDFFF</sequence>
<evidence type="ECO:0000256" key="1">
    <source>
        <dbReference type="SAM" id="MobiDB-lite"/>
    </source>
</evidence>
<dbReference type="Proteomes" id="UP001472677">
    <property type="component" value="Unassembled WGS sequence"/>
</dbReference>
<evidence type="ECO:0000313" key="2">
    <source>
        <dbReference type="EMBL" id="KAK8572029.1"/>
    </source>
</evidence>
<dbReference type="EMBL" id="JBBPBM010000008">
    <property type="protein sequence ID" value="KAK8572029.1"/>
    <property type="molecule type" value="Genomic_DNA"/>
</dbReference>
<comment type="caution">
    <text evidence="2">The sequence shown here is derived from an EMBL/GenBank/DDBJ whole genome shotgun (WGS) entry which is preliminary data.</text>
</comment>
<organism evidence="2 3">
    <name type="scientific">Hibiscus sabdariffa</name>
    <name type="common">roselle</name>
    <dbReference type="NCBI Taxonomy" id="183260"/>
    <lineage>
        <taxon>Eukaryota</taxon>
        <taxon>Viridiplantae</taxon>
        <taxon>Streptophyta</taxon>
        <taxon>Embryophyta</taxon>
        <taxon>Tracheophyta</taxon>
        <taxon>Spermatophyta</taxon>
        <taxon>Magnoliopsida</taxon>
        <taxon>eudicotyledons</taxon>
        <taxon>Gunneridae</taxon>
        <taxon>Pentapetalae</taxon>
        <taxon>rosids</taxon>
        <taxon>malvids</taxon>
        <taxon>Malvales</taxon>
        <taxon>Malvaceae</taxon>
        <taxon>Malvoideae</taxon>
        <taxon>Hibiscus</taxon>
    </lineage>
</organism>
<evidence type="ECO:0000313" key="3">
    <source>
        <dbReference type="Proteomes" id="UP001472677"/>
    </source>
</evidence>
<protein>
    <submittedName>
        <fullName evidence="2">Uncharacterized protein</fullName>
    </submittedName>
</protein>
<keyword evidence="3" id="KW-1185">Reference proteome</keyword>
<name>A0ABR2F4U4_9ROSI</name>
<accession>A0ABR2F4U4</accession>
<proteinExistence type="predicted"/>
<feature type="region of interest" description="Disordered" evidence="1">
    <location>
        <begin position="52"/>
        <end position="76"/>
    </location>
</feature>
<reference evidence="2 3" key="1">
    <citation type="journal article" date="2024" name="G3 (Bethesda)">
        <title>Genome assembly of Hibiscus sabdariffa L. provides insights into metabolisms of medicinal natural products.</title>
        <authorList>
            <person name="Kim T."/>
        </authorList>
    </citation>
    <scope>NUCLEOTIDE SEQUENCE [LARGE SCALE GENOMIC DNA]</scope>
    <source>
        <strain evidence="2">TK-2024</strain>
        <tissue evidence="2">Old leaves</tissue>
    </source>
</reference>
<gene>
    <name evidence="2" type="ORF">V6N12_028093</name>
</gene>